<dbReference type="Pfam" id="PF04324">
    <property type="entry name" value="Fer2_BFD"/>
    <property type="match status" value="1"/>
</dbReference>
<dbReference type="PRINTS" id="PR00411">
    <property type="entry name" value="PNDRDTASEI"/>
</dbReference>
<gene>
    <name evidence="7" type="ORF">DFJ65_0037</name>
</gene>
<dbReference type="Proteomes" id="UP000256253">
    <property type="component" value="Unassembled WGS sequence"/>
</dbReference>
<feature type="domain" description="BFD-like [2Fe-2S]-binding" evidence="5">
    <location>
        <begin position="427"/>
        <end position="474"/>
    </location>
</feature>
<evidence type="ECO:0000256" key="3">
    <source>
        <dbReference type="ARBA" id="ARBA00022827"/>
    </source>
</evidence>
<dbReference type="SUPFAM" id="SSF51905">
    <property type="entry name" value="FAD/NAD(P)-binding domain"/>
    <property type="match status" value="2"/>
</dbReference>
<feature type="region of interest" description="Disordered" evidence="4">
    <location>
        <begin position="479"/>
        <end position="514"/>
    </location>
</feature>
<evidence type="ECO:0000313" key="7">
    <source>
        <dbReference type="EMBL" id="REF29110.1"/>
    </source>
</evidence>
<dbReference type="InterPro" id="IPR050260">
    <property type="entry name" value="FAD-bd_OxRdtase"/>
</dbReference>
<reference evidence="7 8" key="1">
    <citation type="submission" date="2018-08" db="EMBL/GenBank/DDBJ databases">
        <title>Sequencing the genomes of 1000 actinobacteria strains.</title>
        <authorList>
            <person name="Klenk H.-P."/>
        </authorList>
    </citation>
    <scope>NUCLEOTIDE SEQUENCE [LARGE SCALE GENOMIC DNA]</scope>
    <source>
        <strain evidence="7 8">DSM 22967</strain>
    </source>
</reference>
<evidence type="ECO:0000259" key="5">
    <source>
        <dbReference type="Pfam" id="PF04324"/>
    </source>
</evidence>
<dbReference type="Pfam" id="PF07992">
    <property type="entry name" value="Pyr_redox_2"/>
    <property type="match status" value="1"/>
</dbReference>
<comment type="caution">
    <text evidence="7">The sequence shown here is derived from an EMBL/GenBank/DDBJ whole genome shotgun (WGS) entry which is preliminary data.</text>
</comment>
<dbReference type="Gene3D" id="3.50.50.60">
    <property type="entry name" value="FAD/NAD(P)-binding domain"/>
    <property type="match status" value="2"/>
</dbReference>
<keyword evidence="2" id="KW-0285">Flavoprotein</keyword>
<dbReference type="Gene3D" id="1.10.10.1100">
    <property type="entry name" value="BFD-like [2Fe-2S]-binding domain"/>
    <property type="match status" value="1"/>
</dbReference>
<dbReference type="InterPro" id="IPR041854">
    <property type="entry name" value="BFD-like_2Fe2S-bd_dom_sf"/>
</dbReference>
<keyword evidence="3" id="KW-0274">FAD</keyword>
<evidence type="ECO:0000256" key="4">
    <source>
        <dbReference type="SAM" id="MobiDB-lite"/>
    </source>
</evidence>
<sequence length="514" mass="52082">MSGDMSGDSNAHRVVVVGHGMVAARFVEELQTLAAPGAVAVTVLGAEPHLPYNRLLLSEVIAGRANINALTLPAASEPVVVRADTTVVSIDRAAKAVTDADGVVHDYDTLVLATGAEPRVPLPTSDLRGVRTLRTIDDCRDLVAAARPGRRITVLGGGLLGIELACGLAHRGADVTVVHRTPTLMDRQLDAAAARVLADSLRAQGIGVLLDVEVIDVVGHDGAVCGLRTAAGAVLPTDLVVASAGVVPRTELACAAGLPVEHGIVVGANLRSPEDPAVAAIGDCAQEEGRWTGLLAPGWEQARRLAHELAGRPVRASGSADGVVTLKARGLSVVTMGTAGGAGRTVTLSDAGAGRHVSVEVAADRVVAATCIGAPDLAADLTAAFERRTPTPKDPTHLLFAELPTGTGAGQGADRTNLATMPGNATVCRCNGVTKREIVGAHAAGDRDVEAVAARTRATTGCGGCASAVEGLLAWMEEVDPPSDTRPANATPLSTPVAADAHATLGAHPSQGSP</sequence>
<dbReference type="InterPro" id="IPR023753">
    <property type="entry name" value="FAD/NAD-binding_dom"/>
</dbReference>
<dbReference type="EMBL" id="QTUA01000001">
    <property type="protein sequence ID" value="REF29110.1"/>
    <property type="molecule type" value="Genomic_DNA"/>
</dbReference>
<dbReference type="PANTHER" id="PTHR43429">
    <property type="entry name" value="PYRIDINE NUCLEOTIDE-DISULFIDE OXIDOREDUCTASE DOMAIN-CONTAINING"/>
    <property type="match status" value="1"/>
</dbReference>
<dbReference type="AlphaFoldDB" id="A0A3D9UMA0"/>
<accession>A0A3D9UMA0</accession>
<proteinExistence type="predicted"/>
<feature type="domain" description="FAD/NAD(P)-binding" evidence="6">
    <location>
        <begin position="13"/>
        <end position="288"/>
    </location>
</feature>
<evidence type="ECO:0000256" key="2">
    <source>
        <dbReference type="ARBA" id="ARBA00022630"/>
    </source>
</evidence>
<dbReference type="PANTHER" id="PTHR43429:SF3">
    <property type="entry name" value="NITRITE REDUCTASE [NAD(P)H]"/>
    <property type="match status" value="1"/>
</dbReference>
<protein>
    <submittedName>
        <fullName evidence="7">Assimilatory nitrate reductase electron transfer subunit</fullName>
    </submittedName>
</protein>
<dbReference type="InterPro" id="IPR036188">
    <property type="entry name" value="FAD/NAD-bd_sf"/>
</dbReference>
<organism evidence="7 8">
    <name type="scientific">Calidifontibacter indicus</name>
    <dbReference type="NCBI Taxonomy" id="419650"/>
    <lineage>
        <taxon>Bacteria</taxon>
        <taxon>Bacillati</taxon>
        <taxon>Actinomycetota</taxon>
        <taxon>Actinomycetes</taxon>
        <taxon>Micrococcales</taxon>
        <taxon>Dermacoccaceae</taxon>
        <taxon>Calidifontibacter</taxon>
    </lineage>
</organism>
<dbReference type="RefSeq" id="WP_245949886.1">
    <property type="nucleotide sequence ID" value="NZ_QTUA01000001.1"/>
</dbReference>
<dbReference type="PRINTS" id="PR00368">
    <property type="entry name" value="FADPNR"/>
</dbReference>
<dbReference type="InterPro" id="IPR007419">
    <property type="entry name" value="BFD-like_2Fe2S-bd_dom"/>
</dbReference>
<name>A0A3D9UMA0_9MICO</name>
<evidence type="ECO:0000313" key="8">
    <source>
        <dbReference type="Proteomes" id="UP000256253"/>
    </source>
</evidence>
<evidence type="ECO:0000259" key="6">
    <source>
        <dbReference type="Pfam" id="PF07992"/>
    </source>
</evidence>
<comment type="cofactor">
    <cofactor evidence="1">
        <name>FAD</name>
        <dbReference type="ChEBI" id="CHEBI:57692"/>
    </cofactor>
</comment>
<evidence type="ECO:0000256" key="1">
    <source>
        <dbReference type="ARBA" id="ARBA00001974"/>
    </source>
</evidence>
<dbReference type="GO" id="GO:0016491">
    <property type="term" value="F:oxidoreductase activity"/>
    <property type="evidence" value="ECO:0007669"/>
    <property type="project" value="InterPro"/>
</dbReference>
<keyword evidence="8" id="KW-1185">Reference proteome</keyword>